<evidence type="ECO:0000313" key="11">
    <source>
        <dbReference type="EMBL" id="GIY81611.1"/>
    </source>
</evidence>
<feature type="repeat" description="WD" evidence="9">
    <location>
        <begin position="121"/>
        <end position="162"/>
    </location>
</feature>
<dbReference type="InterPro" id="IPR015943">
    <property type="entry name" value="WD40/YVTN_repeat-like_dom_sf"/>
</dbReference>
<sequence length="544" mass="61714">MKCQIPQISWHCRDPILSIDFQPGKHNIQRLASGGTDSHVLIWYVTYQENKSVKIECASDLYRHNKSVNVVRFSPNGEWLASGDDEGAIFLWELLNEHDTVDNMNGEEFVNKENWFSNKILRGHLEDIYDISWSSDGKFLVSASMDNTAIIWDMQKFQSIFICSDSKGFVQGVSYDPLNSYIATVSSDRALRIFNINTKKTVCKVQRAPWTVSTEKGKTRARLFYDDTLKSFFRRLTYTPDGELLIVPSGILERDEEKFQNTTYIFSRHALNKPVLQLPTGDKYTVAVRCNPLLYKLRSSNKENDKENQPKPMIDLPYRMIFAVAAHDSVLLYDTEQLPPFAYVSNIHYTHLTDLSWSPDGKILVASSTDGYCSFIEKKQINLEKTETSTVTGSELDISLKVTTPVEVSKINKKPKLCTIKKFFATPKAKPAKNASNSELFVEKDADNESLKAGADTEVKIPQIKIEGMEIDNSSSIEVVFNSKKAEPVKSRKKTPCNIKLFGKNVEELNKKSEDTTTIQSPELNESIAVLSFEDSLVKENEKN</sequence>
<dbReference type="PRINTS" id="PR00319">
    <property type="entry name" value="GPROTEINB"/>
</dbReference>
<dbReference type="SUPFAM" id="SSF50978">
    <property type="entry name" value="WD40 repeat-like"/>
    <property type="match status" value="1"/>
</dbReference>
<dbReference type="InterPro" id="IPR001632">
    <property type="entry name" value="WD40_G-protein_beta-like"/>
</dbReference>
<dbReference type="GO" id="GO:0005634">
    <property type="term" value="C:nucleus"/>
    <property type="evidence" value="ECO:0007669"/>
    <property type="project" value="UniProtKB-SubCell"/>
</dbReference>
<evidence type="ECO:0000256" key="9">
    <source>
        <dbReference type="PROSITE-ProRule" id="PRU00221"/>
    </source>
</evidence>
<dbReference type="GO" id="GO:0033186">
    <property type="term" value="C:CAF-1 complex"/>
    <property type="evidence" value="ECO:0007669"/>
    <property type="project" value="TreeGrafter"/>
</dbReference>
<name>A0AAV4WGF0_CAEEX</name>
<comment type="subcellular location">
    <subcellularLocation>
        <location evidence="1">Nucleus</location>
    </subcellularLocation>
</comment>
<evidence type="ECO:0000256" key="5">
    <source>
        <dbReference type="ARBA" id="ARBA00022763"/>
    </source>
</evidence>
<protein>
    <submittedName>
        <fullName evidence="11">Chromatin assembly factor 1 subunit B</fullName>
    </submittedName>
</protein>
<evidence type="ECO:0000256" key="8">
    <source>
        <dbReference type="ARBA" id="ARBA00023242"/>
    </source>
</evidence>
<comment type="similarity">
    <text evidence="2">Belongs to the WD repeat HIR1 family.</text>
</comment>
<evidence type="ECO:0000256" key="4">
    <source>
        <dbReference type="ARBA" id="ARBA00022737"/>
    </source>
</evidence>
<evidence type="ECO:0000256" key="1">
    <source>
        <dbReference type="ARBA" id="ARBA00004123"/>
    </source>
</evidence>
<accession>A0AAV4WGF0</accession>
<reference evidence="11 12" key="1">
    <citation type="submission" date="2021-06" db="EMBL/GenBank/DDBJ databases">
        <title>Caerostris extrusa draft genome.</title>
        <authorList>
            <person name="Kono N."/>
            <person name="Arakawa K."/>
        </authorList>
    </citation>
    <scope>NUCLEOTIDE SEQUENCE [LARGE SCALE GENOMIC DNA]</scope>
</reference>
<dbReference type="GO" id="GO:0006335">
    <property type="term" value="P:DNA replication-dependent chromatin assembly"/>
    <property type="evidence" value="ECO:0007669"/>
    <property type="project" value="InterPro"/>
</dbReference>
<keyword evidence="7" id="KW-0234">DNA repair</keyword>
<dbReference type="Proteomes" id="UP001054945">
    <property type="component" value="Unassembled WGS sequence"/>
</dbReference>
<dbReference type="SMART" id="SM00320">
    <property type="entry name" value="WD40"/>
    <property type="match status" value="5"/>
</dbReference>
<keyword evidence="6" id="KW-0156">Chromatin regulator</keyword>
<dbReference type="EMBL" id="BPLR01016146">
    <property type="protein sequence ID" value="GIY81611.1"/>
    <property type="molecule type" value="Genomic_DNA"/>
</dbReference>
<organism evidence="11 12">
    <name type="scientific">Caerostris extrusa</name>
    <name type="common">Bark spider</name>
    <name type="synonym">Caerostris bankana</name>
    <dbReference type="NCBI Taxonomy" id="172846"/>
    <lineage>
        <taxon>Eukaryota</taxon>
        <taxon>Metazoa</taxon>
        <taxon>Ecdysozoa</taxon>
        <taxon>Arthropoda</taxon>
        <taxon>Chelicerata</taxon>
        <taxon>Arachnida</taxon>
        <taxon>Araneae</taxon>
        <taxon>Araneomorphae</taxon>
        <taxon>Entelegynae</taxon>
        <taxon>Araneoidea</taxon>
        <taxon>Araneidae</taxon>
        <taxon>Caerostris</taxon>
    </lineage>
</organism>
<comment type="caution">
    <text evidence="11">The sequence shown here is derived from an EMBL/GenBank/DDBJ whole genome shotgun (WGS) entry which is preliminary data.</text>
</comment>
<dbReference type="InterPro" id="IPR055410">
    <property type="entry name" value="Beta-prop_CAF1B_HIR1"/>
</dbReference>
<dbReference type="AlphaFoldDB" id="A0AAV4WGF0"/>
<feature type="repeat" description="WD" evidence="9">
    <location>
        <begin position="61"/>
        <end position="94"/>
    </location>
</feature>
<dbReference type="GO" id="GO:0006334">
    <property type="term" value="P:nucleosome assembly"/>
    <property type="evidence" value="ECO:0007669"/>
    <property type="project" value="TreeGrafter"/>
</dbReference>
<evidence type="ECO:0000256" key="6">
    <source>
        <dbReference type="ARBA" id="ARBA00022853"/>
    </source>
</evidence>
<feature type="domain" description="CAF1B/HIR1 beta-propeller" evidence="10">
    <location>
        <begin position="1"/>
        <end position="379"/>
    </location>
</feature>
<dbReference type="PANTHER" id="PTHR15271:SF4">
    <property type="entry name" value="CHROMATIN ASSEMBLY FACTOR 1 SUBUNIT B"/>
    <property type="match status" value="1"/>
</dbReference>
<dbReference type="Gene3D" id="2.130.10.10">
    <property type="entry name" value="YVTN repeat-like/Quinoprotein amine dehydrogenase"/>
    <property type="match status" value="2"/>
</dbReference>
<dbReference type="InterPro" id="IPR019775">
    <property type="entry name" value="WD40_repeat_CS"/>
</dbReference>
<evidence type="ECO:0000256" key="3">
    <source>
        <dbReference type="ARBA" id="ARBA00022574"/>
    </source>
</evidence>
<dbReference type="GO" id="GO:0006281">
    <property type="term" value="P:DNA repair"/>
    <property type="evidence" value="ECO:0007669"/>
    <property type="project" value="UniProtKB-KW"/>
</dbReference>
<evidence type="ECO:0000256" key="2">
    <source>
        <dbReference type="ARBA" id="ARBA00007306"/>
    </source>
</evidence>
<dbReference type="PROSITE" id="PS50082">
    <property type="entry name" value="WD_REPEATS_2"/>
    <property type="match status" value="2"/>
</dbReference>
<dbReference type="InterPro" id="IPR045145">
    <property type="entry name" value="PTHR15271"/>
</dbReference>
<proteinExistence type="inferred from homology"/>
<dbReference type="Pfam" id="PF24105">
    <property type="entry name" value="Beta-prop_CAF1B_HIR1"/>
    <property type="match status" value="1"/>
</dbReference>
<dbReference type="InterPro" id="IPR036322">
    <property type="entry name" value="WD40_repeat_dom_sf"/>
</dbReference>
<evidence type="ECO:0000256" key="7">
    <source>
        <dbReference type="ARBA" id="ARBA00023204"/>
    </source>
</evidence>
<dbReference type="InterPro" id="IPR001680">
    <property type="entry name" value="WD40_rpt"/>
</dbReference>
<dbReference type="PROSITE" id="PS50294">
    <property type="entry name" value="WD_REPEATS_REGION"/>
    <property type="match status" value="2"/>
</dbReference>
<keyword evidence="12" id="KW-1185">Reference proteome</keyword>
<dbReference type="PROSITE" id="PS00678">
    <property type="entry name" value="WD_REPEATS_1"/>
    <property type="match status" value="1"/>
</dbReference>
<evidence type="ECO:0000259" key="10">
    <source>
        <dbReference type="Pfam" id="PF24105"/>
    </source>
</evidence>
<keyword evidence="8" id="KW-0539">Nucleus</keyword>
<keyword evidence="5" id="KW-0227">DNA damage</keyword>
<dbReference type="PANTHER" id="PTHR15271">
    <property type="entry name" value="CHROMATIN ASSEMBLY FACTOR 1 SUBUNIT B"/>
    <property type="match status" value="1"/>
</dbReference>
<keyword evidence="3 9" id="KW-0853">WD repeat</keyword>
<evidence type="ECO:0000313" key="12">
    <source>
        <dbReference type="Proteomes" id="UP001054945"/>
    </source>
</evidence>
<keyword evidence="4" id="KW-0677">Repeat</keyword>
<gene>
    <name evidence="11" type="primary">CHAF1B</name>
    <name evidence="11" type="ORF">CEXT_591511</name>
</gene>